<dbReference type="PANTHER" id="PTHR11002:SF76">
    <property type="entry name" value="CARBONIC ANHYDRASE"/>
    <property type="match status" value="1"/>
</dbReference>
<dbReference type="Gene3D" id="3.40.1050.10">
    <property type="entry name" value="Carbonic anhydrase"/>
    <property type="match status" value="3"/>
</dbReference>
<dbReference type="InterPro" id="IPR001765">
    <property type="entry name" value="Carbonic_anhydrase"/>
</dbReference>
<dbReference type="GO" id="GO:0008270">
    <property type="term" value="F:zinc ion binding"/>
    <property type="evidence" value="ECO:0007669"/>
    <property type="project" value="InterPro"/>
</dbReference>
<dbReference type="InterPro" id="IPR015892">
    <property type="entry name" value="Carbonic_anhydrase_CS"/>
</dbReference>
<sequence>MVNVPIEDPESATPVKAVVVTCARLPVPIESIFDPLSTISLRVCGGVIQQNDALMGSAEFVLEEFDAPKIIVMGNEGNDVIATAVARAMIKAGREVSQEMPHLPLLEGKGEKKVSGLLLALEGPAEDALEQAPFGSFEELCAVASKLNVWNSIEHLLSTSRSIVERVRDGRLQVHGAYLLANGKLQLMGAHPTQQDLISSLPSGEVFRTANDVAVPADEALAALYAGNQRYIAGKSGQLNAYDKNLMREITDGGQKPYAVVLGCADSRCPVELMYDGRPGDIFVLRNAGNTLMSASGSTLGSAEYAVGPLDSKLVMVTGHTNCGAVTATVKTMLSGGDTTSVGGSIGKVLDDIVDAAKQAIKEMPDGTVPELVKLATKINVFNSVRRIIEFSHIIKEGILSGAVQVHGSVYDINTGKVEFYGEHPELEKIVGKDLPVYKFRNTEYTLRMSASASPGRSATAQASLQRLAQGNERFVKGTTKKLSASKEAEPFAIILGMAAKCVVMERVFDVAPGELLVQRVAGSIAGRKDSTLFASVEYAIGRWKPKLMVVLADSSSKVVRAAIDQASGDVIPTPPKRGVLDRVMVSAMRAKMQVDSSTKKMTAAGRDLRIQQLTTELNAFYTIEQLLQSDVVREAVLADGLELHAAIFEAHTGKVKMLGEHPALAGIIGKQFASE</sequence>
<keyword evidence="5" id="KW-0456">Lyase</keyword>
<comment type="catalytic activity">
    <reaction evidence="6">
        <text>hydrogencarbonate + H(+) = CO2 + H2O</text>
        <dbReference type="Rhea" id="RHEA:10748"/>
        <dbReference type="ChEBI" id="CHEBI:15377"/>
        <dbReference type="ChEBI" id="CHEBI:15378"/>
        <dbReference type="ChEBI" id="CHEBI:16526"/>
        <dbReference type="ChEBI" id="CHEBI:17544"/>
        <dbReference type="EC" id="4.2.1.1"/>
    </reaction>
</comment>
<evidence type="ECO:0000256" key="7">
    <source>
        <dbReference type="PIRSR" id="PIRSR601765-1"/>
    </source>
</evidence>
<name>A0A7S4BZ78_CHRCT</name>
<evidence type="ECO:0000256" key="4">
    <source>
        <dbReference type="ARBA" id="ARBA00022833"/>
    </source>
</evidence>
<dbReference type="SMART" id="SM00947">
    <property type="entry name" value="Pro_CA"/>
    <property type="match status" value="2"/>
</dbReference>
<evidence type="ECO:0000256" key="1">
    <source>
        <dbReference type="ARBA" id="ARBA00006217"/>
    </source>
</evidence>
<dbReference type="Pfam" id="PF00484">
    <property type="entry name" value="Pro_CA"/>
    <property type="match status" value="3"/>
</dbReference>
<feature type="binding site" evidence="7">
    <location>
        <position position="264"/>
    </location>
    <ligand>
        <name>Zn(2+)</name>
        <dbReference type="ChEBI" id="CHEBI:29105"/>
    </ligand>
</feature>
<dbReference type="SUPFAM" id="SSF53056">
    <property type="entry name" value="beta-carbonic anhydrase, cab"/>
    <property type="match status" value="3"/>
</dbReference>
<feature type="binding site" evidence="7">
    <location>
        <position position="320"/>
    </location>
    <ligand>
        <name>Zn(2+)</name>
        <dbReference type="ChEBI" id="CHEBI:29105"/>
    </ligand>
</feature>
<comment type="similarity">
    <text evidence="1">Belongs to the beta-class carbonic anhydrase family.</text>
</comment>
<feature type="binding site" evidence="7">
    <location>
        <position position="266"/>
    </location>
    <ligand>
        <name>Zn(2+)</name>
        <dbReference type="ChEBI" id="CHEBI:29105"/>
    </ligand>
</feature>
<keyword evidence="4 7" id="KW-0862">Zinc</keyword>
<dbReference type="AlphaFoldDB" id="A0A7S4BZ78"/>
<keyword evidence="3 7" id="KW-0479">Metal-binding</keyword>
<evidence type="ECO:0000256" key="3">
    <source>
        <dbReference type="ARBA" id="ARBA00022723"/>
    </source>
</evidence>
<dbReference type="PROSITE" id="PS00705">
    <property type="entry name" value="PROK_CO2_ANHYDRASE_2"/>
    <property type="match status" value="1"/>
</dbReference>
<evidence type="ECO:0000256" key="5">
    <source>
        <dbReference type="ARBA" id="ARBA00023239"/>
    </source>
</evidence>
<evidence type="ECO:0000313" key="8">
    <source>
        <dbReference type="EMBL" id="CAE0781910.1"/>
    </source>
</evidence>
<dbReference type="PANTHER" id="PTHR11002">
    <property type="entry name" value="CARBONIC ANHYDRASE"/>
    <property type="match status" value="1"/>
</dbReference>
<organism evidence="8">
    <name type="scientific">Chrysotila carterae</name>
    <name type="common">Marine alga</name>
    <name type="synonym">Syracosphaera carterae</name>
    <dbReference type="NCBI Taxonomy" id="13221"/>
    <lineage>
        <taxon>Eukaryota</taxon>
        <taxon>Haptista</taxon>
        <taxon>Haptophyta</taxon>
        <taxon>Prymnesiophyceae</taxon>
        <taxon>Isochrysidales</taxon>
        <taxon>Isochrysidaceae</taxon>
        <taxon>Chrysotila</taxon>
    </lineage>
</organism>
<evidence type="ECO:0000256" key="2">
    <source>
        <dbReference type="ARBA" id="ARBA00012925"/>
    </source>
</evidence>
<protein>
    <recommendedName>
        <fullName evidence="2">carbonic anhydrase</fullName>
        <ecNumber evidence="2">4.2.1.1</ecNumber>
    </recommendedName>
</protein>
<proteinExistence type="inferred from homology"/>
<dbReference type="InterPro" id="IPR036874">
    <property type="entry name" value="Carbonic_anhydrase_sf"/>
</dbReference>
<dbReference type="GO" id="GO:0015976">
    <property type="term" value="P:carbon utilization"/>
    <property type="evidence" value="ECO:0007669"/>
    <property type="project" value="InterPro"/>
</dbReference>
<evidence type="ECO:0000256" key="6">
    <source>
        <dbReference type="ARBA" id="ARBA00048348"/>
    </source>
</evidence>
<feature type="binding site" evidence="7">
    <location>
        <position position="323"/>
    </location>
    <ligand>
        <name>Zn(2+)</name>
        <dbReference type="ChEBI" id="CHEBI:29105"/>
    </ligand>
</feature>
<dbReference type="EMBL" id="HBIZ01054071">
    <property type="protein sequence ID" value="CAE0781910.1"/>
    <property type="molecule type" value="Transcribed_RNA"/>
</dbReference>
<dbReference type="GO" id="GO:0004089">
    <property type="term" value="F:carbonate dehydratase activity"/>
    <property type="evidence" value="ECO:0007669"/>
    <property type="project" value="UniProtKB-EC"/>
</dbReference>
<dbReference type="EC" id="4.2.1.1" evidence="2"/>
<accession>A0A7S4BZ78</accession>
<reference evidence="8" key="1">
    <citation type="submission" date="2021-01" db="EMBL/GenBank/DDBJ databases">
        <authorList>
            <person name="Corre E."/>
            <person name="Pelletier E."/>
            <person name="Niang G."/>
            <person name="Scheremetjew M."/>
            <person name="Finn R."/>
            <person name="Kale V."/>
            <person name="Holt S."/>
            <person name="Cochrane G."/>
            <person name="Meng A."/>
            <person name="Brown T."/>
            <person name="Cohen L."/>
        </authorList>
    </citation>
    <scope>NUCLEOTIDE SEQUENCE</scope>
    <source>
        <strain evidence="8">CCMP645</strain>
    </source>
</reference>
<comment type="cofactor">
    <cofactor evidence="7">
        <name>Zn(2+)</name>
        <dbReference type="ChEBI" id="CHEBI:29105"/>
    </cofactor>
    <text evidence="7">Binds 1 zinc ion per subunit.</text>
</comment>
<gene>
    <name evidence="8" type="ORF">PCAR00345_LOCUS34606</name>
</gene>